<feature type="domain" description="SPOR" evidence="2">
    <location>
        <begin position="300"/>
        <end position="378"/>
    </location>
</feature>
<dbReference type="Proteomes" id="UP000199586">
    <property type="component" value="Unassembled WGS sequence"/>
</dbReference>
<evidence type="ECO:0000259" key="2">
    <source>
        <dbReference type="Pfam" id="PF05036"/>
    </source>
</evidence>
<dbReference type="GO" id="GO:0042834">
    <property type="term" value="F:peptidoglycan binding"/>
    <property type="evidence" value="ECO:0007669"/>
    <property type="project" value="InterPro"/>
</dbReference>
<dbReference type="RefSeq" id="WP_245739050.1">
    <property type="nucleotide sequence ID" value="NZ_FOXP01000002.1"/>
</dbReference>
<dbReference type="STRING" id="634430.SAMN04488241_102298"/>
<keyword evidence="1" id="KW-0732">Signal</keyword>
<dbReference type="EMBL" id="FOXP01000002">
    <property type="protein sequence ID" value="SFP49953.1"/>
    <property type="molecule type" value="Genomic_DNA"/>
</dbReference>
<keyword evidence="4" id="KW-1185">Reference proteome</keyword>
<dbReference type="AlphaFoldDB" id="A0A1I5QUP9"/>
<evidence type="ECO:0000313" key="4">
    <source>
        <dbReference type="Proteomes" id="UP000199586"/>
    </source>
</evidence>
<reference evidence="3 4" key="1">
    <citation type="submission" date="2016-10" db="EMBL/GenBank/DDBJ databases">
        <authorList>
            <person name="de Groot N.N."/>
        </authorList>
    </citation>
    <scope>NUCLEOTIDE SEQUENCE [LARGE SCALE GENOMIC DNA]</scope>
    <source>
        <strain evidence="3 4">CGMCC 1.9113</strain>
    </source>
</reference>
<dbReference type="Pfam" id="PF05036">
    <property type="entry name" value="SPOR"/>
    <property type="match status" value="1"/>
</dbReference>
<name>A0A1I5QUP9_9SPHN</name>
<feature type="signal peptide" evidence="1">
    <location>
        <begin position="1"/>
        <end position="26"/>
    </location>
</feature>
<proteinExistence type="predicted"/>
<organism evidence="3 4">
    <name type="scientific">Sphingomonas rubra</name>
    <dbReference type="NCBI Taxonomy" id="634430"/>
    <lineage>
        <taxon>Bacteria</taxon>
        <taxon>Pseudomonadati</taxon>
        <taxon>Pseudomonadota</taxon>
        <taxon>Alphaproteobacteria</taxon>
        <taxon>Sphingomonadales</taxon>
        <taxon>Sphingomonadaceae</taxon>
        <taxon>Sphingomonas</taxon>
    </lineage>
</organism>
<dbReference type="InterPro" id="IPR011990">
    <property type="entry name" value="TPR-like_helical_dom_sf"/>
</dbReference>
<dbReference type="Gene3D" id="1.25.40.10">
    <property type="entry name" value="Tetratricopeptide repeat domain"/>
    <property type="match status" value="1"/>
</dbReference>
<accession>A0A1I5QUP9</accession>
<dbReference type="SUPFAM" id="SSF48452">
    <property type="entry name" value="TPR-like"/>
    <property type="match status" value="1"/>
</dbReference>
<dbReference type="InterPro" id="IPR007730">
    <property type="entry name" value="SPOR-like_dom"/>
</dbReference>
<gene>
    <name evidence="3" type="ORF">SAMN04488241_102298</name>
</gene>
<evidence type="ECO:0000256" key="1">
    <source>
        <dbReference type="SAM" id="SignalP"/>
    </source>
</evidence>
<evidence type="ECO:0000313" key="3">
    <source>
        <dbReference type="EMBL" id="SFP49953.1"/>
    </source>
</evidence>
<sequence length="397" mass="40707">MMNNRLLLSIGSVALVLGGTMAGAGAGARPPSAADLAKRTAKALARHDAAAVMLAEQAVAAAPGEADYRALLARAYLQAGRFASARDASGDALRLRPADGRSALNLVLATIATGDWQRARAVLAANEGQIGAADRGLALALAGDPAGGVAVLMQAAREPGASAKTRQNLALALALSGQWSLARAVAAADMSPAEVDRRIAEWAQFVQPSAASDQVAALLGVRAVADAGQPVAIALGTPGEAPALAAVPSATPIAAVETAPTIAPVPRVTFGPRREVVQALPASTIRDDARPVRTAGAIGSGDWYVQLGMFENAAVARDAWRRIGARHPAIGHHRPQGTSFRRGGAAFYLLSVGGFDWNGAWRLCRSVRVKGGDCFVRRPAGDMLAQWLRSGTGVAAL</sequence>
<protein>
    <submittedName>
        <fullName evidence="3">Sporulation related domain-containing protein</fullName>
    </submittedName>
</protein>
<feature type="chain" id="PRO_5011561550" evidence="1">
    <location>
        <begin position="27"/>
        <end position="397"/>
    </location>
</feature>